<reference evidence="1 2" key="1">
    <citation type="submission" date="2014-07" db="EMBL/GenBank/DDBJ databases">
        <authorList>
            <person name="McCorrison J."/>
            <person name="Sanka R."/>
            <person name="Torralba M."/>
            <person name="Gillis M."/>
            <person name="Haft D.H."/>
            <person name="Methe B."/>
            <person name="Sutton G."/>
            <person name="Nelson K.E."/>
        </authorList>
    </citation>
    <scope>NUCLEOTIDE SEQUENCE [LARGE SCALE GENOMIC DNA]</scope>
    <source>
        <strain evidence="1 2">DNF00882</strain>
    </source>
</reference>
<protein>
    <submittedName>
        <fullName evidence="1">Uncharacterized protein</fullName>
    </submittedName>
</protein>
<sequence length="75" mass="9034">MIKSVKYIKFLYSYNNIISQSTACFKTLAKIQNKILKLQGKFKKCRFLQTQGYKNGMIIDFQRLPFYLYFKNFVK</sequence>
<evidence type="ECO:0000313" key="2">
    <source>
        <dbReference type="Proteomes" id="UP000029538"/>
    </source>
</evidence>
<proteinExistence type="predicted"/>
<dbReference type="Proteomes" id="UP000029538">
    <property type="component" value="Unassembled WGS sequence"/>
</dbReference>
<comment type="caution">
    <text evidence="1">The sequence shown here is derived from an EMBL/GenBank/DDBJ whole genome shotgun (WGS) entry which is preliminary data.</text>
</comment>
<gene>
    <name evidence="1" type="ORF">HMPREF0654_06015</name>
</gene>
<name>A0A096CVD3_9BACT</name>
<accession>A0A096CVD3</accession>
<organism evidence="1 2">
    <name type="scientific">Prevotella disiens DNF00882</name>
    <dbReference type="NCBI Taxonomy" id="1401075"/>
    <lineage>
        <taxon>Bacteria</taxon>
        <taxon>Pseudomonadati</taxon>
        <taxon>Bacteroidota</taxon>
        <taxon>Bacteroidia</taxon>
        <taxon>Bacteroidales</taxon>
        <taxon>Prevotellaceae</taxon>
        <taxon>Prevotella</taxon>
    </lineage>
</organism>
<dbReference type="EMBL" id="JRNR01000054">
    <property type="protein sequence ID" value="KGF49224.1"/>
    <property type="molecule type" value="Genomic_DNA"/>
</dbReference>
<evidence type="ECO:0000313" key="1">
    <source>
        <dbReference type="EMBL" id="KGF49224.1"/>
    </source>
</evidence>
<dbReference type="AlphaFoldDB" id="A0A096CVD3"/>